<feature type="region of interest" description="Disordered" evidence="1">
    <location>
        <begin position="232"/>
        <end position="252"/>
    </location>
</feature>
<accession>A0A7S4I4K0</accession>
<sequence>MPTSDYTTALTEFVPTASWRLQITNHAVHKICNDELVCSTLRPFQLTIGMFDASGHTVEEHEPIHLVARCLFENGQPVHTLPGQPAILGDRATLANGQAVFRIQFQVLSSQREGKRFRVEVATDEDNPVRLKVISEASRTLTKLFRNPGGATAAAAAAQASPSPSPTGRNLSLSAFGKRKSGDPMDEASADAEVCDIHGLWGEVHRNSVEIARLKKDQAEMRRVLQALGEYRERRSSCSSIDTVDTVSFEED</sequence>
<feature type="compositionally biased region" description="Low complexity" evidence="1">
    <location>
        <begin position="155"/>
        <end position="168"/>
    </location>
</feature>
<evidence type="ECO:0000256" key="1">
    <source>
        <dbReference type="SAM" id="MobiDB-lite"/>
    </source>
</evidence>
<reference evidence="2" key="1">
    <citation type="submission" date="2021-01" db="EMBL/GenBank/DDBJ databases">
        <authorList>
            <person name="Corre E."/>
            <person name="Pelletier E."/>
            <person name="Niang G."/>
            <person name="Scheremetjew M."/>
            <person name="Finn R."/>
            <person name="Kale V."/>
            <person name="Holt S."/>
            <person name="Cochrane G."/>
            <person name="Meng A."/>
            <person name="Brown T."/>
            <person name="Cohen L."/>
        </authorList>
    </citation>
    <scope>NUCLEOTIDE SEQUENCE</scope>
    <source>
        <strain evidence="2">UIO037</strain>
    </source>
</reference>
<proteinExistence type="predicted"/>
<dbReference type="EMBL" id="HBKO01017952">
    <property type="protein sequence ID" value="CAE2217975.1"/>
    <property type="molecule type" value="Transcribed_RNA"/>
</dbReference>
<gene>
    <name evidence="2" type="ORF">CPOL0286_LOCUS8198</name>
</gene>
<name>A0A7S4I4K0_9EUKA</name>
<dbReference type="AlphaFoldDB" id="A0A7S4I4K0"/>
<organism evidence="2">
    <name type="scientific">Prymnesium polylepis</name>
    <dbReference type="NCBI Taxonomy" id="72548"/>
    <lineage>
        <taxon>Eukaryota</taxon>
        <taxon>Haptista</taxon>
        <taxon>Haptophyta</taxon>
        <taxon>Prymnesiophyceae</taxon>
        <taxon>Prymnesiales</taxon>
        <taxon>Prymnesiaceae</taxon>
        <taxon>Prymnesium</taxon>
    </lineage>
</organism>
<evidence type="ECO:0000313" key="2">
    <source>
        <dbReference type="EMBL" id="CAE2217975.1"/>
    </source>
</evidence>
<protein>
    <submittedName>
        <fullName evidence="2">Uncharacterized protein</fullName>
    </submittedName>
</protein>
<feature type="region of interest" description="Disordered" evidence="1">
    <location>
        <begin position="155"/>
        <end position="187"/>
    </location>
</feature>
<feature type="compositionally biased region" description="Polar residues" evidence="1">
    <location>
        <begin position="237"/>
        <end position="246"/>
    </location>
</feature>